<reference evidence="2 3" key="1">
    <citation type="journal article" date="2018" name="Mol. Biol. Evol.">
        <title>Broad Genomic Sampling Reveals a Smut Pathogenic Ancestry of the Fungal Clade Ustilaginomycotina.</title>
        <authorList>
            <person name="Kijpornyongpan T."/>
            <person name="Mondo S.J."/>
            <person name="Barry K."/>
            <person name="Sandor L."/>
            <person name="Lee J."/>
            <person name="Lipzen A."/>
            <person name="Pangilinan J."/>
            <person name="LaButti K."/>
            <person name="Hainaut M."/>
            <person name="Henrissat B."/>
            <person name="Grigoriev I.V."/>
            <person name="Spatafora J.W."/>
            <person name="Aime M.C."/>
        </authorList>
    </citation>
    <scope>NUCLEOTIDE SEQUENCE [LARGE SCALE GENOMIC DNA]</scope>
    <source>
        <strain evidence="2 3">MCA 3645</strain>
    </source>
</reference>
<evidence type="ECO:0000313" key="3">
    <source>
        <dbReference type="Proteomes" id="UP000246740"/>
    </source>
</evidence>
<gene>
    <name evidence="2" type="ORF">BCV70DRAFT_9054</name>
</gene>
<organism evidence="2 3">
    <name type="scientific">Testicularia cyperi</name>
    <dbReference type="NCBI Taxonomy" id="1882483"/>
    <lineage>
        <taxon>Eukaryota</taxon>
        <taxon>Fungi</taxon>
        <taxon>Dikarya</taxon>
        <taxon>Basidiomycota</taxon>
        <taxon>Ustilaginomycotina</taxon>
        <taxon>Ustilaginomycetes</taxon>
        <taxon>Ustilaginales</taxon>
        <taxon>Anthracoideaceae</taxon>
        <taxon>Testicularia</taxon>
    </lineage>
</organism>
<feature type="signal peptide" evidence="1">
    <location>
        <begin position="1"/>
        <end position="28"/>
    </location>
</feature>
<keyword evidence="1" id="KW-0732">Signal</keyword>
<protein>
    <recommendedName>
        <fullName evidence="4">Secreted protein</fullName>
    </recommendedName>
</protein>
<dbReference type="AlphaFoldDB" id="A0A317Y018"/>
<dbReference type="EMBL" id="KZ819188">
    <property type="protein sequence ID" value="PWZ02969.1"/>
    <property type="molecule type" value="Genomic_DNA"/>
</dbReference>
<name>A0A317Y018_9BASI</name>
<evidence type="ECO:0000313" key="2">
    <source>
        <dbReference type="EMBL" id="PWZ02969.1"/>
    </source>
</evidence>
<dbReference type="InParanoid" id="A0A317Y018"/>
<accession>A0A317Y018</accession>
<sequence>MSSMLSLCLLQVLCLWFLLDILSSWTRATMGAVGGASRPKEASQVHGRRRKGRQPACINNDLQCAEACADSCRWRGAFVFVHIAPSQAARPSEDSVARSLVAVHDPVRPQRARLSLQNQLATCALVAFEVFFFLSLRQVSLVELQRTPAASNARCTASCPLLGPPTSGAIFTSPEASRPVGI</sequence>
<feature type="chain" id="PRO_5016323978" description="Secreted protein" evidence="1">
    <location>
        <begin position="29"/>
        <end position="182"/>
    </location>
</feature>
<dbReference type="Proteomes" id="UP000246740">
    <property type="component" value="Unassembled WGS sequence"/>
</dbReference>
<evidence type="ECO:0000256" key="1">
    <source>
        <dbReference type="SAM" id="SignalP"/>
    </source>
</evidence>
<evidence type="ECO:0008006" key="4">
    <source>
        <dbReference type="Google" id="ProtNLM"/>
    </source>
</evidence>
<keyword evidence="3" id="KW-1185">Reference proteome</keyword>
<proteinExistence type="predicted"/>